<organism evidence="1 2">
    <name type="scientific">Myroides albus</name>
    <dbReference type="NCBI Taxonomy" id="2562892"/>
    <lineage>
        <taxon>Bacteria</taxon>
        <taxon>Pseudomonadati</taxon>
        <taxon>Bacteroidota</taxon>
        <taxon>Flavobacteriia</taxon>
        <taxon>Flavobacteriales</taxon>
        <taxon>Flavobacteriaceae</taxon>
        <taxon>Myroides</taxon>
    </lineage>
</organism>
<evidence type="ECO:0008006" key="3">
    <source>
        <dbReference type="Google" id="ProtNLM"/>
    </source>
</evidence>
<evidence type="ECO:0000313" key="2">
    <source>
        <dbReference type="Proteomes" id="UP000438760"/>
    </source>
</evidence>
<name>A0A6I3LD36_9FLAO</name>
<reference evidence="1 2" key="1">
    <citation type="submission" date="2019-11" db="EMBL/GenBank/DDBJ databases">
        <title>Genome of Strain BIT-d1.</title>
        <authorList>
            <person name="Yang Y."/>
        </authorList>
    </citation>
    <scope>NUCLEOTIDE SEQUENCE [LARGE SCALE GENOMIC DNA]</scope>
    <source>
        <strain evidence="1 2">BIT-d1</strain>
    </source>
</reference>
<dbReference type="Proteomes" id="UP000438760">
    <property type="component" value="Unassembled WGS sequence"/>
</dbReference>
<evidence type="ECO:0000313" key="1">
    <source>
        <dbReference type="EMBL" id="MTG97389.1"/>
    </source>
</evidence>
<proteinExistence type="predicted"/>
<comment type="caution">
    <text evidence="1">The sequence shown here is derived from an EMBL/GenBank/DDBJ whole genome shotgun (WGS) entry which is preliminary data.</text>
</comment>
<protein>
    <recommendedName>
        <fullName evidence="3">Transcription elongation factor</fullName>
    </recommendedName>
</protein>
<keyword evidence="2" id="KW-1185">Reference proteome</keyword>
<accession>A0A6I3LD36</accession>
<dbReference type="AlphaFoldDB" id="A0A6I3LD36"/>
<dbReference type="EMBL" id="WMJX01000006">
    <property type="protein sequence ID" value="MTG97389.1"/>
    <property type="molecule type" value="Genomic_DNA"/>
</dbReference>
<gene>
    <name evidence="1" type="ORF">GJV76_04445</name>
</gene>
<sequence length="150" mass="16806">MMTLKKKLKSICIERLEDKINAFKGIVEDMSNGAQNDAKSSAGDKHETTLAMLHIEQENISKKIQENLSMLEVISKIDENKVSEKVEFGSVVKINSVTLFFSAALPKILIDDQSVLAISVDAPIAKELLGRKLNETFIFNNCEFKVNYLE</sequence>